<comment type="caution">
    <text evidence="1">The sequence shown here is derived from an EMBL/GenBank/DDBJ whole genome shotgun (WGS) entry which is preliminary data.</text>
</comment>
<dbReference type="Proteomes" id="UP000664265">
    <property type="component" value="Unassembled WGS sequence"/>
</dbReference>
<sequence length="61" mass="7071">MNINERTKEGRSIVDYLREKGLISTAKTDNGREATRRALRELSEGKVTHCRNFDDYLKSVK</sequence>
<keyword evidence="2" id="KW-1185">Reference proteome</keyword>
<reference evidence="1 2" key="1">
    <citation type="submission" date="2021-01" db="EMBL/GenBank/DDBJ databases">
        <title>Prevotella A2931 sp. nov.</title>
        <authorList>
            <person name="Buhl M."/>
            <person name="Oberhettinger P."/>
        </authorList>
    </citation>
    <scope>NUCLEOTIDE SEQUENCE [LARGE SCALE GENOMIC DNA]</scope>
    <source>
        <strain evidence="1 2">A2931</strain>
    </source>
</reference>
<dbReference type="RefSeq" id="WP_107580918.1">
    <property type="nucleotide sequence ID" value="NZ_JAERMS010000013.1"/>
</dbReference>
<accession>A0ABS3M5C1</accession>
<gene>
    <name evidence="1" type="ORF">JHU38_05885</name>
</gene>
<protein>
    <submittedName>
        <fullName evidence="1">Uncharacterized protein</fullName>
    </submittedName>
</protein>
<dbReference type="EMBL" id="JAERMS010000013">
    <property type="protein sequence ID" value="MBO1363305.1"/>
    <property type="molecule type" value="Genomic_DNA"/>
</dbReference>
<evidence type="ECO:0000313" key="2">
    <source>
        <dbReference type="Proteomes" id="UP000664265"/>
    </source>
</evidence>
<name>A0ABS3M5C1_9BACT</name>
<proteinExistence type="predicted"/>
<evidence type="ECO:0000313" key="1">
    <source>
        <dbReference type="EMBL" id="MBO1363305.1"/>
    </source>
</evidence>
<organism evidence="1 2">
    <name type="scientific">Prevotella illustrans</name>
    <dbReference type="NCBI Taxonomy" id="2800387"/>
    <lineage>
        <taxon>Bacteria</taxon>
        <taxon>Pseudomonadati</taxon>
        <taxon>Bacteroidota</taxon>
        <taxon>Bacteroidia</taxon>
        <taxon>Bacteroidales</taxon>
        <taxon>Prevotellaceae</taxon>
        <taxon>Prevotella</taxon>
    </lineage>
</organism>